<organism evidence="10 11">
    <name type="scientific">Halovivax asiaticus JCM 14624</name>
    <dbReference type="NCBI Taxonomy" id="1227490"/>
    <lineage>
        <taxon>Archaea</taxon>
        <taxon>Methanobacteriati</taxon>
        <taxon>Methanobacteriota</taxon>
        <taxon>Stenosarchaea group</taxon>
        <taxon>Halobacteria</taxon>
        <taxon>Halobacteriales</taxon>
        <taxon>Natrialbaceae</taxon>
        <taxon>Halovivax</taxon>
    </lineage>
</organism>
<dbReference type="PRINTS" id="PR00344">
    <property type="entry name" value="BCTRLSENSOR"/>
</dbReference>
<dbReference type="GO" id="GO:0016020">
    <property type="term" value="C:membrane"/>
    <property type="evidence" value="ECO:0007669"/>
    <property type="project" value="UniProtKB-SubCell"/>
</dbReference>
<keyword evidence="3" id="KW-0808">Transferase</keyword>
<dbReference type="EC" id="2.7.13.3" evidence="2"/>
<feature type="domain" description="PAS" evidence="8">
    <location>
        <begin position="209"/>
        <end position="256"/>
    </location>
</feature>
<comment type="catalytic activity">
    <reaction evidence="1">
        <text>ATP + protein L-histidine = ADP + protein N-phospho-L-histidine.</text>
        <dbReference type="EC" id="2.7.13.3"/>
    </reaction>
</comment>
<protein>
    <recommendedName>
        <fullName evidence="2">histidine kinase</fullName>
        <ecNumber evidence="2">2.7.13.3</ecNumber>
    </recommendedName>
</protein>
<name>M0BP67_9EURY</name>
<reference evidence="10 11" key="1">
    <citation type="journal article" date="2014" name="PLoS Genet.">
        <title>Phylogenetically driven sequencing of extremely halophilic archaea reveals strategies for static and dynamic osmo-response.</title>
        <authorList>
            <person name="Becker E.A."/>
            <person name="Seitzer P.M."/>
            <person name="Tritt A."/>
            <person name="Larsen D."/>
            <person name="Krusor M."/>
            <person name="Yao A.I."/>
            <person name="Wu D."/>
            <person name="Madern D."/>
            <person name="Eisen J.A."/>
            <person name="Darling A.E."/>
            <person name="Facciotti M.T."/>
        </authorList>
    </citation>
    <scope>NUCLEOTIDE SEQUENCE [LARGE SCALE GENOMIC DNA]</scope>
    <source>
        <strain evidence="10 11">JCM 14624</strain>
    </source>
</reference>
<dbReference type="CDD" id="cd00130">
    <property type="entry name" value="PAS"/>
    <property type="match status" value="1"/>
</dbReference>
<dbReference type="PROSITE" id="PS50112">
    <property type="entry name" value="PAS"/>
    <property type="match status" value="1"/>
</dbReference>
<comment type="caution">
    <text evidence="10">The sequence shown here is derived from an EMBL/GenBank/DDBJ whole genome shotgun (WGS) entry which is preliminary data.</text>
</comment>
<keyword evidence="4 10" id="KW-0418">Kinase</keyword>
<dbReference type="SMART" id="SM00387">
    <property type="entry name" value="HATPase_c"/>
    <property type="match status" value="1"/>
</dbReference>
<evidence type="ECO:0000256" key="2">
    <source>
        <dbReference type="ARBA" id="ARBA00012438"/>
    </source>
</evidence>
<dbReference type="PANTHER" id="PTHR42878:SF14">
    <property type="entry name" value="OSMOLARITY TWO-COMPONENT SYSTEM PROTEIN SSK1"/>
    <property type="match status" value="1"/>
</dbReference>
<evidence type="ECO:0000313" key="11">
    <source>
        <dbReference type="Proteomes" id="UP000011560"/>
    </source>
</evidence>
<dbReference type="GO" id="GO:0030295">
    <property type="term" value="F:protein kinase activator activity"/>
    <property type="evidence" value="ECO:0007669"/>
    <property type="project" value="TreeGrafter"/>
</dbReference>
<dbReference type="InterPro" id="IPR035965">
    <property type="entry name" value="PAS-like_dom_sf"/>
</dbReference>
<evidence type="ECO:0000259" key="9">
    <source>
        <dbReference type="PROSITE" id="PS50113"/>
    </source>
</evidence>
<evidence type="ECO:0000256" key="1">
    <source>
        <dbReference type="ARBA" id="ARBA00000085"/>
    </source>
</evidence>
<dbReference type="AlphaFoldDB" id="M0BP67"/>
<dbReference type="Proteomes" id="UP000011560">
    <property type="component" value="Unassembled WGS sequence"/>
</dbReference>
<dbReference type="InterPro" id="IPR000700">
    <property type="entry name" value="PAS-assoc_C"/>
</dbReference>
<keyword evidence="11" id="KW-1185">Reference proteome</keyword>
<feature type="domain" description="PAC" evidence="9">
    <location>
        <begin position="259"/>
        <end position="311"/>
    </location>
</feature>
<dbReference type="STRING" id="1227490.C479_04592"/>
<dbReference type="GO" id="GO:0000156">
    <property type="term" value="F:phosphorelay response regulator activity"/>
    <property type="evidence" value="ECO:0007669"/>
    <property type="project" value="TreeGrafter"/>
</dbReference>
<dbReference type="Pfam" id="PF02518">
    <property type="entry name" value="HATPase_c"/>
    <property type="match status" value="1"/>
</dbReference>
<keyword evidence="5" id="KW-0472">Membrane</keyword>
<dbReference type="InterPro" id="IPR000014">
    <property type="entry name" value="PAS"/>
</dbReference>
<evidence type="ECO:0000259" key="7">
    <source>
        <dbReference type="PROSITE" id="PS50109"/>
    </source>
</evidence>
<dbReference type="NCBIfam" id="TIGR00229">
    <property type="entry name" value="sensory_box"/>
    <property type="match status" value="1"/>
</dbReference>
<feature type="region of interest" description="Disordered" evidence="6">
    <location>
        <begin position="1"/>
        <end position="21"/>
    </location>
</feature>
<dbReference type="GO" id="GO:0004673">
    <property type="term" value="F:protein histidine kinase activity"/>
    <property type="evidence" value="ECO:0007669"/>
    <property type="project" value="UniProtKB-EC"/>
</dbReference>
<feature type="domain" description="Histidine kinase" evidence="7">
    <location>
        <begin position="315"/>
        <end position="518"/>
    </location>
</feature>
<accession>M0BP67</accession>
<dbReference type="OrthoDB" id="3369at2157"/>
<dbReference type="EMBL" id="AOIQ01000008">
    <property type="protein sequence ID" value="ELZ12645.1"/>
    <property type="molecule type" value="Genomic_DNA"/>
</dbReference>
<evidence type="ECO:0000313" key="10">
    <source>
        <dbReference type="EMBL" id="ELZ12645.1"/>
    </source>
</evidence>
<dbReference type="InterPro" id="IPR005467">
    <property type="entry name" value="His_kinase_dom"/>
</dbReference>
<dbReference type="InterPro" id="IPR003594">
    <property type="entry name" value="HATPase_dom"/>
</dbReference>
<dbReference type="GO" id="GO:0007234">
    <property type="term" value="P:osmosensory signaling via phosphorelay pathway"/>
    <property type="evidence" value="ECO:0007669"/>
    <property type="project" value="TreeGrafter"/>
</dbReference>
<sequence length="518" mass="56584">MSRLTGPATESDPRSDDDPATSVIVHDRELGAGDDLAGALEEQQPDLTVDFEARPEVVRRRLRSESVGCVVLVFDGAERPDAGESTSADDLVPSTVLETASEERPAIPVVLYGRAIPSAVAATAVENGVNDVQRVPAAESADRFLHDGEDKADEITPIGELACRIASLLDHRRQAATAVDERDRLESIAARFPGIVYRCLATPEWPMEYVTGEVERLAGYTTAELESGAITWGSDVIHPDDRERVADVVFEELESTGAFEFTYRITTAGGTTKWVWERGRQIEPAPDATPRLQGFIIDVTDRRERADQLQVISHLLRHNLRNDMTVVRGYTSKIAEESTGFEEETTTMLDRIDGLLTTVDKTQPIVDVLTTPHDREIVAIDSAIERAIETVGSRHDVTPTVVSIESATVTAIPELERAFVEVLENAAIHTGEDTPWIAVRTTVTDETVDVVIVDEGPVIPDMERDVLTGERTPEPLFHGTGLGLWLVELIVRRSGGSLSFDETADGGNVVTLALPRLE</sequence>
<dbReference type="PROSITE" id="PS50113">
    <property type="entry name" value="PAC"/>
    <property type="match status" value="1"/>
</dbReference>
<dbReference type="InterPro" id="IPR013655">
    <property type="entry name" value="PAS_fold_3"/>
</dbReference>
<evidence type="ECO:0000256" key="6">
    <source>
        <dbReference type="SAM" id="MobiDB-lite"/>
    </source>
</evidence>
<dbReference type="PROSITE" id="PS50109">
    <property type="entry name" value="HIS_KIN"/>
    <property type="match status" value="1"/>
</dbReference>
<dbReference type="InterPro" id="IPR004358">
    <property type="entry name" value="Sig_transdc_His_kin-like_C"/>
</dbReference>
<dbReference type="Gene3D" id="3.30.565.10">
    <property type="entry name" value="Histidine kinase-like ATPase, C-terminal domain"/>
    <property type="match status" value="1"/>
</dbReference>
<dbReference type="SUPFAM" id="SSF55785">
    <property type="entry name" value="PYP-like sensor domain (PAS domain)"/>
    <property type="match status" value="1"/>
</dbReference>
<dbReference type="Pfam" id="PF08447">
    <property type="entry name" value="PAS_3"/>
    <property type="match status" value="1"/>
</dbReference>
<dbReference type="InterPro" id="IPR050351">
    <property type="entry name" value="BphY/WalK/GraS-like"/>
</dbReference>
<gene>
    <name evidence="10" type="ORF">C479_04592</name>
</gene>
<dbReference type="SUPFAM" id="SSF55874">
    <property type="entry name" value="ATPase domain of HSP90 chaperone/DNA topoisomerase II/histidine kinase"/>
    <property type="match status" value="1"/>
</dbReference>
<proteinExistence type="predicted"/>
<evidence type="ECO:0000259" key="8">
    <source>
        <dbReference type="PROSITE" id="PS50112"/>
    </source>
</evidence>
<evidence type="ECO:0000256" key="3">
    <source>
        <dbReference type="ARBA" id="ARBA00022679"/>
    </source>
</evidence>
<evidence type="ECO:0000256" key="4">
    <source>
        <dbReference type="ARBA" id="ARBA00022777"/>
    </source>
</evidence>
<dbReference type="Gene3D" id="3.30.450.20">
    <property type="entry name" value="PAS domain"/>
    <property type="match status" value="1"/>
</dbReference>
<evidence type="ECO:0000256" key="5">
    <source>
        <dbReference type="ARBA" id="ARBA00023136"/>
    </source>
</evidence>
<dbReference type="InterPro" id="IPR036890">
    <property type="entry name" value="HATPase_C_sf"/>
</dbReference>
<dbReference type="RefSeq" id="WP_007698506.1">
    <property type="nucleotide sequence ID" value="NZ_AOIQ01000008.1"/>
</dbReference>
<dbReference type="PANTHER" id="PTHR42878">
    <property type="entry name" value="TWO-COMPONENT HISTIDINE KINASE"/>
    <property type="match status" value="1"/>
</dbReference>